<name>A0A5P9JXK6_9HYPH</name>
<evidence type="ECO:0000256" key="1">
    <source>
        <dbReference type="SAM" id="MobiDB-lite"/>
    </source>
</evidence>
<evidence type="ECO:0000313" key="2">
    <source>
        <dbReference type="EMBL" id="QFU17347.1"/>
    </source>
</evidence>
<reference evidence="2 3" key="1">
    <citation type="submission" date="2019-10" db="EMBL/GenBank/DDBJ databases">
        <title>Isolation, Identification of Microvirga thermotolerans HR1, a novel thermophilic bacterium and Comparative Genomics of the genus Microvirga.</title>
        <authorList>
            <person name="Li J."/>
            <person name="Zhang W."/>
            <person name="Lin M."/>
            <person name="Wang J."/>
        </authorList>
    </citation>
    <scope>NUCLEOTIDE SEQUENCE [LARGE SCALE GENOMIC DNA]</scope>
    <source>
        <strain evidence="2 3">HR1</strain>
    </source>
</reference>
<feature type="region of interest" description="Disordered" evidence="1">
    <location>
        <begin position="136"/>
        <end position="161"/>
    </location>
</feature>
<proteinExistence type="predicted"/>
<dbReference type="AlphaFoldDB" id="A0A5P9JXK6"/>
<organism evidence="2 3">
    <name type="scientific">Microvirga thermotolerans</name>
    <dbReference type="NCBI Taxonomy" id="2651334"/>
    <lineage>
        <taxon>Bacteria</taxon>
        <taxon>Pseudomonadati</taxon>
        <taxon>Pseudomonadota</taxon>
        <taxon>Alphaproteobacteria</taxon>
        <taxon>Hyphomicrobiales</taxon>
        <taxon>Methylobacteriaceae</taxon>
        <taxon>Microvirga</taxon>
    </lineage>
</organism>
<feature type="region of interest" description="Disordered" evidence="1">
    <location>
        <begin position="258"/>
        <end position="287"/>
    </location>
</feature>
<keyword evidence="3" id="KW-1185">Reference proteome</keyword>
<accession>A0A5P9JXK6</accession>
<dbReference type="EMBL" id="CP045423">
    <property type="protein sequence ID" value="QFU17347.1"/>
    <property type="molecule type" value="Genomic_DNA"/>
</dbReference>
<sequence length="667" mass="70494">MAPGGALEMIWHFAGYWHIAQEYAAARLKYDEAFYKAQNIEYRVEAADAVGPFADIPDMTGQAVRANLSPSSTGSGIDIAILKAHSHGFPRIEGHAPMSGRHGDLMLDEGDQFHGPATGGGSLHIRYMHVHVGHRPVEHGAPDRSGHGGHREPSYSLSYDEPPSGVVGKLTQVNAMSDHDRVSDGGTGYDALQAIDADATVSRLVDMGTELIPQAAIPLGWLGDASVDDVLAHDRSLAEGSASPGEVAPGRYVNGELQQADAPSSEPPDHVVPALPERSEPDTEPGHVAETGANKAGNAALILDFNEAPANLLVRGDYFSTNAILQANILQNQDHVLDAGSQPPILEGGSNITDNTAVFKVTTLLEGTGSQAYKGNLTVNVDYVTGDLFDIKALTQRSVLQDGDVSVQTTTEAYSEVRTGGNEQYNVTKFLDWGKGYDIVVVLGDYHSANIISQLNVVLDNDVVGLGSAEGEGGAPQAFLGQNALRNEATIQTIGSASFGTWTDELQKLIEGLASRDDVDRGAWSGFKGAASGTLDVLFVTGDYYDLNIINQVNLISDPDVAVQWRDEGSSLQWSSTGGNAASNSAVIVDASALSSHVIGGGTYEDSILLQANLVSDGTQAVQADPTALVTELVAFIDHAQGETVDANAWTKDVFVSHHDTFGHVLT</sequence>
<gene>
    <name evidence="2" type="ORF">GDR74_14570</name>
</gene>
<evidence type="ECO:0000313" key="3">
    <source>
        <dbReference type="Proteomes" id="UP000325614"/>
    </source>
</evidence>
<feature type="compositionally biased region" description="Basic and acidic residues" evidence="1">
    <location>
        <begin position="277"/>
        <end position="287"/>
    </location>
</feature>
<dbReference type="KEGG" id="mico:GDR74_14570"/>
<dbReference type="RefSeq" id="WP_152586983.1">
    <property type="nucleotide sequence ID" value="NZ_CP045423.1"/>
</dbReference>
<dbReference type="Proteomes" id="UP000325614">
    <property type="component" value="Chromosome"/>
</dbReference>
<feature type="compositionally biased region" description="Basic and acidic residues" evidence="1">
    <location>
        <begin position="136"/>
        <end position="153"/>
    </location>
</feature>
<protein>
    <submittedName>
        <fullName evidence="2">Uncharacterized protein</fullName>
    </submittedName>
</protein>